<feature type="transmembrane region" description="Helical" evidence="8">
    <location>
        <begin position="430"/>
        <end position="453"/>
    </location>
</feature>
<dbReference type="Proteomes" id="UP000678679">
    <property type="component" value="Chromosome 1"/>
</dbReference>
<dbReference type="PANTHER" id="PTHR43634:SF2">
    <property type="entry name" value="LOW CONDUCTANCE MECHANOSENSITIVE CHANNEL YNAI"/>
    <property type="match status" value="1"/>
</dbReference>
<feature type="transmembrane region" description="Helical" evidence="8">
    <location>
        <begin position="399"/>
        <end position="418"/>
    </location>
</feature>
<dbReference type="InterPro" id="IPR045042">
    <property type="entry name" value="YnaI-like"/>
</dbReference>
<dbReference type="InterPro" id="IPR049278">
    <property type="entry name" value="MS_channel_C"/>
</dbReference>
<evidence type="ECO:0000256" key="6">
    <source>
        <dbReference type="ARBA" id="ARBA00023136"/>
    </source>
</evidence>
<evidence type="ECO:0000256" key="1">
    <source>
        <dbReference type="ARBA" id="ARBA00004651"/>
    </source>
</evidence>
<gene>
    <name evidence="11" type="ORF">KMW28_17005</name>
</gene>
<evidence type="ECO:0000256" key="4">
    <source>
        <dbReference type="ARBA" id="ARBA00022692"/>
    </source>
</evidence>
<dbReference type="Gene3D" id="3.30.70.100">
    <property type="match status" value="1"/>
</dbReference>
<comment type="similarity">
    <text evidence="2">Belongs to the MscS (TC 1.A.23) family.</text>
</comment>
<evidence type="ECO:0000256" key="3">
    <source>
        <dbReference type="ARBA" id="ARBA00022475"/>
    </source>
</evidence>
<dbReference type="InterPro" id="IPR023408">
    <property type="entry name" value="MscS_beta-dom_sf"/>
</dbReference>
<keyword evidence="5 8" id="KW-1133">Transmembrane helix</keyword>
<dbReference type="Gene3D" id="1.10.287.1260">
    <property type="match status" value="1"/>
</dbReference>
<feature type="domain" description="Mechanosensitive ion channel MscS C-terminal" evidence="10">
    <location>
        <begin position="598"/>
        <end position="683"/>
    </location>
</feature>
<evidence type="ECO:0000256" key="8">
    <source>
        <dbReference type="SAM" id="Phobius"/>
    </source>
</evidence>
<evidence type="ECO:0000256" key="5">
    <source>
        <dbReference type="ARBA" id="ARBA00022989"/>
    </source>
</evidence>
<keyword evidence="4 8" id="KW-0812">Transmembrane</keyword>
<dbReference type="SUPFAM" id="SSF82689">
    <property type="entry name" value="Mechanosensitive channel protein MscS (YggB), C-terminal domain"/>
    <property type="match status" value="1"/>
</dbReference>
<evidence type="ECO:0000313" key="11">
    <source>
        <dbReference type="EMBL" id="QWG01343.1"/>
    </source>
</evidence>
<dbReference type="KEGG" id="fya:KMW28_17005"/>
<evidence type="ECO:0000256" key="2">
    <source>
        <dbReference type="ARBA" id="ARBA00008017"/>
    </source>
</evidence>
<reference evidence="11 12" key="1">
    <citation type="submission" date="2021-05" db="EMBL/GenBank/DDBJ databases">
        <title>Comparative genomic studies on the polysaccharide-degrading batcterial strains of the Flammeovirga genus.</title>
        <authorList>
            <person name="Zewei F."/>
            <person name="Zheng Z."/>
            <person name="Yu L."/>
            <person name="Ruyue G."/>
            <person name="Yanhong M."/>
            <person name="Yuanyuan C."/>
            <person name="Jingyan G."/>
            <person name="Wenjun H."/>
        </authorList>
    </citation>
    <scope>NUCLEOTIDE SEQUENCE [LARGE SCALE GENOMIC DNA]</scope>
    <source>
        <strain evidence="11 12">NBRC:100898</strain>
    </source>
</reference>
<accession>A0AAX1N693</accession>
<keyword evidence="3" id="KW-1003">Cell membrane</keyword>
<keyword evidence="6 8" id="KW-0472">Membrane</keyword>
<proteinExistence type="inferred from homology"/>
<dbReference type="Pfam" id="PF21082">
    <property type="entry name" value="MS_channel_3rd"/>
    <property type="match status" value="1"/>
</dbReference>
<dbReference type="RefSeq" id="WP_169662840.1">
    <property type="nucleotide sequence ID" value="NZ_CP076132.1"/>
</dbReference>
<organism evidence="11 12">
    <name type="scientific">Flammeovirga yaeyamensis</name>
    <dbReference type="NCBI Taxonomy" id="367791"/>
    <lineage>
        <taxon>Bacteria</taxon>
        <taxon>Pseudomonadati</taxon>
        <taxon>Bacteroidota</taxon>
        <taxon>Cytophagia</taxon>
        <taxon>Cytophagales</taxon>
        <taxon>Flammeovirgaceae</taxon>
        <taxon>Flammeovirga</taxon>
    </lineage>
</organism>
<dbReference type="GO" id="GO:0008381">
    <property type="term" value="F:mechanosensitive monoatomic ion channel activity"/>
    <property type="evidence" value="ECO:0007669"/>
    <property type="project" value="UniProtKB-ARBA"/>
</dbReference>
<name>A0AAX1N693_9BACT</name>
<dbReference type="Pfam" id="PF00924">
    <property type="entry name" value="MS_channel_2nd"/>
    <property type="match status" value="1"/>
</dbReference>
<dbReference type="EMBL" id="CP076132">
    <property type="protein sequence ID" value="QWG01343.1"/>
    <property type="molecule type" value="Genomic_DNA"/>
</dbReference>
<dbReference type="InterPro" id="IPR011014">
    <property type="entry name" value="MscS_channel_TM-2"/>
</dbReference>
<comment type="subcellular location">
    <subcellularLocation>
        <location evidence="1">Cell membrane</location>
        <topology evidence="1">Multi-pass membrane protein</topology>
    </subcellularLocation>
</comment>
<feature type="compositionally biased region" description="Polar residues" evidence="7">
    <location>
        <begin position="700"/>
        <end position="709"/>
    </location>
</feature>
<evidence type="ECO:0000256" key="7">
    <source>
        <dbReference type="SAM" id="MobiDB-lite"/>
    </source>
</evidence>
<evidence type="ECO:0000259" key="10">
    <source>
        <dbReference type="Pfam" id="PF21082"/>
    </source>
</evidence>
<evidence type="ECO:0000259" key="9">
    <source>
        <dbReference type="Pfam" id="PF00924"/>
    </source>
</evidence>
<feature type="transmembrane region" description="Helical" evidence="8">
    <location>
        <begin position="632"/>
        <end position="653"/>
    </location>
</feature>
<dbReference type="InterPro" id="IPR011066">
    <property type="entry name" value="MscS_channel_C_sf"/>
</dbReference>
<feature type="transmembrane region" description="Helical" evidence="8">
    <location>
        <begin position="503"/>
        <end position="521"/>
    </location>
</feature>
<sequence>MNFKSRFSHTNITSILLGIVIFLTYSQVSAQYSNIKFSTKTPYKTMVSHIGFLSPASGSYNPELAARTLGGDDYSIEQKIALAIKLKQIFDKHGGLDVDDISNRRNYRNEDGDYIFTVFEDIPEIYMIRENSNWIYSPKSVREINVVFRRYYPAALPPKRPKKEEEVNVNPDSIDVVEKDSSGKEVVVKKPAPKKPTPSEKPIVVKEQAKVDLSNPKAAVTTFFVFQQDDNYHPELAAKTLESLNQLSLEDRITLAMKLKQIYDGLGLWIELEDIPEEENFIDTTRHNKEIYVLDRQLPDFYLEKFGKKWMFSEASIQLIENKHRQVFPIGTEGLETVGSILRKPLGKYARKEFLGLELWQVTSLTVMFLGAWFSIILLSRTIMFIMGFVSRSKEERRYIRGMFSSALTIAICYWYRMISPSLELSIQELQFVIIVLKVYSIFQVVRFFYSLTDLWVAIWLRKANEREDQIQRGFAPFFGMTAKLIVILVGIVFTVSALGYEISGLLTGLSIGGVAVALAAQDTIKNLFGSIMIFMDRPFVIGDWVKADGVSGSVEQIGLRSTRIRTFENSLVSIPNSRMADFTIDNMGMRVFRRYKTYIRIKYETNPEKIDEFVDRLKELVRKHPHTRKDFYVVNLNNIGLYSFDILFYIFFEAPTWGDELHFRHEIIRSVIKTANELEIEFAIPPNGLDMMMMDGKGSSLSKASQKTSGDKPFGFM</sequence>
<protein>
    <submittedName>
        <fullName evidence="11">Mechanosensitive ion channel</fullName>
    </submittedName>
</protein>
<dbReference type="AlphaFoldDB" id="A0AAX1N693"/>
<feature type="region of interest" description="Disordered" evidence="7">
    <location>
        <begin position="698"/>
        <end position="718"/>
    </location>
</feature>
<feature type="domain" description="Mechanosensitive ion channel MscS" evidence="9">
    <location>
        <begin position="523"/>
        <end position="588"/>
    </location>
</feature>
<dbReference type="SUPFAM" id="SSF82861">
    <property type="entry name" value="Mechanosensitive channel protein MscS (YggB), transmembrane region"/>
    <property type="match status" value="1"/>
</dbReference>
<dbReference type="InterPro" id="IPR006685">
    <property type="entry name" value="MscS_channel_2nd"/>
</dbReference>
<dbReference type="Gene3D" id="2.30.30.60">
    <property type="match status" value="1"/>
</dbReference>
<feature type="transmembrane region" description="Helical" evidence="8">
    <location>
        <begin position="359"/>
        <end position="379"/>
    </location>
</feature>
<keyword evidence="12" id="KW-1185">Reference proteome</keyword>
<dbReference type="GO" id="GO:0005886">
    <property type="term" value="C:plasma membrane"/>
    <property type="evidence" value="ECO:0007669"/>
    <property type="project" value="UniProtKB-SubCell"/>
</dbReference>
<evidence type="ECO:0000313" key="12">
    <source>
        <dbReference type="Proteomes" id="UP000678679"/>
    </source>
</evidence>
<dbReference type="PANTHER" id="PTHR43634">
    <property type="entry name" value="OW CONDUCTANCE MECHANOSENSITIVE CHANNEL"/>
    <property type="match status" value="1"/>
</dbReference>
<dbReference type="SUPFAM" id="SSF50182">
    <property type="entry name" value="Sm-like ribonucleoproteins"/>
    <property type="match status" value="1"/>
</dbReference>
<dbReference type="InterPro" id="IPR010920">
    <property type="entry name" value="LSM_dom_sf"/>
</dbReference>
<feature type="transmembrane region" description="Helical" evidence="8">
    <location>
        <begin position="474"/>
        <end position="497"/>
    </location>
</feature>